<organism evidence="1 2">
    <name type="scientific">Irpex rosettiformis</name>
    <dbReference type="NCBI Taxonomy" id="378272"/>
    <lineage>
        <taxon>Eukaryota</taxon>
        <taxon>Fungi</taxon>
        <taxon>Dikarya</taxon>
        <taxon>Basidiomycota</taxon>
        <taxon>Agaricomycotina</taxon>
        <taxon>Agaricomycetes</taxon>
        <taxon>Polyporales</taxon>
        <taxon>Irpicaceae</taxon>
        <taxon>Irpex</taxon>
    </lineage>
</organism>
<reference evidence="1" key="1">
    <citation type="journal article" date="2021" name="Environ. Microbiol.">
        <title>Gene family expansions and transcriptome signatures uncover fungal adaptations to wood decay.</title>
        <authorList>
            <person name="Hage H."/>
            <person name="Miyauchi S."/>
            <person name="Viragh M."/>
            <person name="Drula E."/>
            <person name="Min B."/>
            <person name="Chaduli D."/>
            <person name="Navarro D."/>
            <person name="Favel A."/>
            <person name="Norest M."/>
            <person name="Lesage-Meessen L."/>
            <person name="Balint B."/>
            <person name="Merenyi Z."/>
            <person name="de Eugenio L."/>
            <person name="Morin E."/>
            <person name="Martinez A.T."/>
            <person name="Baldrian P."/>
            <person name="Stursova M."/>
            <person name="Martinez M.J."/>
            <person name="Novotny C."/>
            <person name="Magnuson J.K."/>
            <person name="Spatafora J.W."/>
            <person name="Maurice S."/>
            <person name="Pangilinan J."/>
            <person name="Andreopoulos W."/>
            <person name="LaButti K."/>
            <person name="Hundley H."/>
            <person name="Na H."/>
            <person name="Kuo A."/>
            <person name="Barry K."/>
            <person name="Lipzen A."/>
            <person name="Henrissat B."/>
            <person name="Riley R."/>
            <person name="Ahrendt S."/>
            <person name="Nagy L.G."/>
            <person name="Grigoriev I.V."/>
            <person name="Martin F."/>
            <person name="Rosso M.N."/>
        </authorList>
    </citation>
    <scope>NUCLEOTIDE SEQUENCE</scope>
    <source>
        <strain evidence="1">CBS 384.51</strain>
    </source>
</reference>
<dbReference type="Proteomes" id="UP001055072">
    <property type="component" value="Unassembled WGS sequence"/>
</dbReference>
<comment type="caution">
    <text evidence="1">The sequence shown here is derived from an EMBL/GenBank/DDBJ whole genome shotgun (WGS) entry which is preliminary data.</text>
</comment>
<evidence type="ECO:0000313" key="2">
    <source>
        <dbReference type="Proteomes" id="UP001055072"/>
    </source>
</evidence>
<sequence length="716" mass="79827">MTFKLPTSNVLVLGSNSIHCLLPSTLITRADALLGAHRLDEAVELADRQLKKLQGKVTLDTEEADELRYVYQRIGFQCLTETLFDDAGKHFFAGNLDPRVLISYYPELRGSLFTPDDSVDMFAGVTEYMPREDSIDDIISINLVRNYSPHLVPNTSTAPVAVELRDTLKVAATEMLKVFLRKWRTKRRDKEIERIELEGREQTAKTVNEVVDTVLVRLYTMSGETTDLLALIEGPNDIVVGEIESSLSESNRYDALCKLYRSRGEEAKLLSVWSKLVTGEAIDEDVHDPLENMFAYLIEKKDKDLIQEWGVWLLKWDSERALKLLTSVGGGKRGAKLPSADDATLLRRIHESDPAAGVQFVEHLVLQRRSQDPELHARLASIYVDQLLQCLEDESTSKLWRAKSASYSSSSSSTPTSFLSYFASTTPDSASKRTRLKTLFFLQTSKLYDFEAVKARLEGVNAEWSRVLALERAVVLGKLERHREALSLLIHTLHDSASAEAYCTLGGEVIPQKTSQALAERFSIPILAPPLPTRPAALNQRERSITVDEGLKKELTRVLLDVYMSGGEAMAESTARLLNAQAMNLDVLDVISDVPPTWPLHVLSSFLSRSFRRTLHSHHESQLIKALAASENLAVADSSWLALREAGAIVEEEEEDGGEDEELHEKIVSEVDGGGENEGLGLSVSLDEKASLRDHGHGREVRGYDVSEDDESVDLR</sequence>
<protein>
    <submittedName>
        <fullName evidence="1">Uncharacterized protein</fullName>
    </submittedName>
</protein>
<evidence type="ECO:0000313" key="1">
    <source>
        <dbReference type="EMBL" id="KAI0090078.1"/>
    </source>
</evidence>
<dbReference type="EMBL" id="MU274908">
    <property type="protein sequence ID" value="KAI0090078.1"/>
    <property type="molecule type" value="Genomic_DNA"/>
</dbReference>
<gene>
    <name evidence="1" type="ORF">BDY19DRAFT_887852</name>
</gene>
<proteinExistence type="predicted"/>
<keyword evidence="2" id="KW-1185">Reference proteome</keyword>
<accession>A0ACB8U6Y5</accession>
<name>A0ACB8U6Y5_9APHY</name>